<dbReference type="Pfam" id="PF00296">
    <property type="entry name" value="Bac_luciferase"/>
    <property type="match status" value="1"/>
</dbReference>
<reference evidence="4" key="1">
    <citation type="journal article" date="2019" name="Int. J. Syst. Evol. Microbiol.">
        <title>The Global Catalogue of Microorganisms (GCM) 10K type strain sequencing project: providing services to taxonomists for standard genome sequencing and annotation.</title>
        <authorList>
            <consortium name="The Broad Institute Genomics Platform"/>
            <consortium name="The Broad Institute Genome Sequencing Center for Infectious Disease"/>
            <person name="Wu L."/>
            <person name="Ma J."/>
        </authorList>
    </citation>
    <scope>NUCLEOTIDE SEQUENCE [LARGE SCALE GENOMIC DNA]</scope>
    <source>
        <strain evidence="4">JCM 17939</strain>
    </source>
</reference>
<gene>
    <name evidence="3" type="ORF">GCM10023196_045410</name>
</gene>
<dbReference type="Proteomes" id="UP001501442">
    <property type="component" value="Unassembled WGS sequence"/>
</dbReference>
<protein>
    <recommendedName>
        <fullName evidence="2">Luciferase-like domain-containing protein</fullName>
    </recommendedName>
</protein>
<accession>A0ABP8UFA1</accession>
<dbReference type="InterPro" id="IPR011251">
    <property type="entry name" value="Luciferase-like_dom"/>
</dbReference>
<dbReference type="InterPro" id="IPR050564">
    <property type="entry name" value="F420-G6PD/mer"/>
</dbReference>
<keyword evidence="1" id="KW-0560">Oxidoreductase</keyword>
<dbReference type="Gene3D" id="3.20.20.30">
    <property type="entry name" value="Luciferase-like domain"/>
    <property type="match status" value="1"/>
</dbReference>
<dbReference type="PANTHER" id="PTHR43244">
    <property type="match status" value="1"/>
</dbReference>
<dbReference type="RefSeq" id="WP_345432950.1">
    <property type="nucleotide sequence ID" value="NZ_BAABHK010000006.1"/>
</dbReference>
<keyword evidence="4" id="KW-1185">Reference proteome</keyword>
<evidence type="ECO:0000259" key="2">
    <source>
        <dbReference type="Pfam" id="PF00296"/>
    </source>
</evidence>
<sequence length="166" mass="18317">MCQTFWRQTRAQYESPELRFENLHMMPKPLRPEGVPIWVGGSINPRVVTRLARFGTGWIPWGPDAADLARAIPRMRAALREAGRDPSDLQVVGRPALHHHADGTLDIARTMADVPPLLAAGGVTDVRLNVRVPEDESAALEHLSAITARFRATVSDHLSELPSSHP</sequence>
<evidence type="ECO:0000313" key="4">
    <source>
        <dbReference type="Proteomes" id="UP001501442"/>
    </source>
</evidence>
<dbReference type="SUPFAM" id="SSF51679">
    <property type="entry name" value="Bacterial luciferase-like"/>
    <property type="match status" value="1"/>
</dbReference>
<comment type="caution">
    <text evidence="3">The sequence shown here is derived from an EMBL/GenBank/DDBJ whole genome shotgun (WGS) entry which is preliminary data.</text>
</comment>
<organism evidence="3 4">
    <name type="scientific">Actinoallomurus vinaceus</name>
    <dbReference type="NCBI Taxonomy" id="1080074"/>
    <lineage>
        <taxon>Bacteria</taxon>
        <taxon>Bacillati</taxon>
        <taxon>Actinomycetota</taxon>
        <taxon>Actinomycetes</taxon>
        <taxon>Streptosporangiales</taxon>
        <taxon>Thermomonosporaceae</taxon>
        <taxon>Actinoallomurus</taxon>
    </lineage>
</organism>
<dbReference type="InterPro" id="IPR036661">
    <property type="entry name" value="Luciferase-like_sf"/>
</dbReference>
<dbReference type="EMBL" id="BAABHK010000006">
    <property type="protein sequence ID" value="GAA4628560.1"/>
    <property type="molecule type" value="Genomic_DNA"/>
</dbReference>
<feature type="domain" description="Luciferase-like" evidence="2">
    <location>
        <begin position="3"/>
        <end position="97"/>
    </location>
</feature>
<dbReference type="PANTHER" id="PTHR43244:SF1">
    <property type="entry name" value="5,10-METHYLENETETRAHYDROMETHANOPTERIN REDUCTASE"/>
    <property type="match status" value="1"/>
</dbReference>
<proteinExistence type="predicted"/>
<evidence type="ECO:0000313" key="3">
    <source>
        <dbReference type="EMBL" id="GAA4628560.1"/>
    </source>
</evidence>
<name>A0ABP8UFA1_9ACTN</name>
<evidence type="ECO:0000256" key="1">
    <source>
        <dbReference type="ARBA" id="ARBA00023002"/>
    </source>
</evidence>